<dbReference type="InterPro" id="IPR027417">
    <property type="entry name" value="P-loop_NTPase"/>
</dbReference>
<protein>
    <submittedName>
        <fullName evidence="3">AAA family ATPase</fullName>
    </submittedName>
</protein>
<proteinExistence type="predicted"/>
<dbReference type="GO" id="GO:0003677">
    <property type="term" value="F:DNA binding"/>
    <property type="evidence" value="ECO:0007669"/>
    <property type="project" value="InterPro"/>
</dbReference>
<dbReference type="EMBL" id="CP048630">
    <property type="protein sequence ID" value="QIB34781.1"/>
    <property type="molecule type" value="Genomic_DNA"/>
</dbReference>
<feature type="domain" description="ORC1/DEAH AAA+ ATPase" evidence="2">
    <location>
        <begin position="107"/>
        <end position="215"/>
    </location>
</feature>
<dbReference type="RefSeq" id="WP_163075926.1">
    <property type="nucleotide sequence ID" value="NZ_CP048630.1"/>
</dbReference>
<dbReference type="SUPFAM" id="SSF47681">
    <property type="entry name" value="C-terminal domain of B transposition protein"/>
    <property type="match status" value="1"/>
</dbReference>
<dbReference type="Gene3D" id="1.10.1180.10">
    <property type="entry name" value="B transposition protein, C-terminal domain"/>
    <property type="match status" value="1"/>
</dbReference>
<evidence type="ECO:0000313" key="4">
    <source>
        <dbReference type="Proteomes" id="UP000464751"/>
    </source>
</evidence>
<dbReference type="KEGG" id="apra:G3A50_14485"/>
<dbReference type="InterPro" id="IPR009084">
    <property type="entry name" value="B_transpositn_C"/>
</dbReference>
<reference evidence="3 4" key="1">
    <citation type="submission" date="2020-02" db="EMBL/GenBank/DDBJ databases">
        <authorList>
            <person name="Li G."/>
        </authorList>
    </citation>
    <scope>NUCLEOTIDE SEQUENCE [LARGE SCALE GENOMIC DNA]</scope>
    <source>
        <strain evidence="3 4">DSM 102029</strain>
    </source>
</reference>
<dbReference type="Pfam" id="PF13401">
    <property type="entry name" value="AAA_22"/>
    <property type="match status" value="1"/>
</dbReference>
<dbReference type="GO" id="GO:0016887">
    <property type="term" value="F:ATP hydrolysis activity"/>
    <property type="evidence" value="ECO:0007669"/>
    <property type="project" value="InterPro"/>
</dbReference>
<evidence type="ECO:0000259" key="2">
    <source>
        <dbReference type="Pfam" id="PF13401"/>
    </source>
</evidence>
<dbReference type="InterPro" id="IPR049945">
    <property type="entry name" value="AAA_22"/>
</dbReference>
<evidence type="ECO:0000313" key="3">
    <source>
        <dbReference type="EMBL" id="QIB34781.1"/>
    </source>
</evidence>
<dbReference type="GO" id="GO:0006313">
    <property type="term" value="P:DNA transposition"/>
    <property type="evidence" value="ECO:0007669"/>
    <property type="project" value="InterPro"/>
</dbReference>
<feature type="domain" description="B transposition protein C-terminal" evidence="1">
    <location>
        <begin position="238"/>
        <end position="315"/>
    </location>
</feature>
<accession>A0A6P1YPW6</accession>
<gene>
    <name evidence="3" type="ORF">G3A50_14485</name>
</gene>
<name>A0A6P1YPW6_9HYPH</name>
<keyword evidence="4" id="KW-1185">Reference proteome</keyword>
<sequence length="322" mass="34563">MLDKTKEDTGPSHDALRDEVRALMEREGLTQRHVAEESGIAYGTLTPYMGGTYQGNLARVAGDLQRWLETRRERSRTAAVLPAEPDFVLTPTAEEISGTLSFAQAAQDFAVIVGGAGIGKTRSIKHYAKRASNVWVLTAEDSMKKPSSLLSVLAEDLDVSERRNAFLSRAISSRLRGTGGLVVVDEAQHLSTEAFDQLRTTVLDVGECGVVAAGNESMLARLQGSADKRAQGFAQLHSRVGMRKVQSGAKIKDVCLILAAWGITDAQSIALLKAIARKPGALRVMAKVIRLASMLAGASAADITKAHVERAWAQLSSQQIDA</sequence>
<dbReference type="InterPro" id="IPR052026">
    <property type="entry name" value="ExeA_AAA_ATPase_DNA-bind"/>
</dbReference>
<dbReference type="PANTHER" id="PTHR35894:SF5">
    <property type="entry name" value="MU-LIKE PROPHAGE FLUMU DNA TRANSPOSITION PROTEIN B"/>
    <property type="match status" value="1"/>
</dbReference>
<organism evidence="3 4">
    <name type="scientific">Ancylobacter pratisalsi</name>
    <dbReference type="NCBI Taxonomy" id="1745854"/>
    <lineage>
        <taxon>Bacteria</taxon>
        <taxon>Pseudomonadati</taxon>
        <taxon>Pseudomonadota</taxon>
        <taxon>Alphaproteobacteria</taxon>
        <taxon>Hyphomicrobiales</taxon>
        <taxon>Xanthobacteraceae</taxon>
        <taxon>Ancylobacter</taxon>
    </lineage>
</organism>
<dbReference type="Gene3D" id="1.10.260.40">
    <property type="entry name" value="lambda repressor-like DNA-binding domains"/>
    <property type="match status" value="1"/>
</dbReference>
<dbReference type="Pfam" id="PF09077">
    <property type="entry name" value="Phage-MuB_C"/>
    <property type="match status" value="1"/>
</dbReference>
<dbReference type="SUPFAM" id="SSF52540">
    <property type="entry name" value="P-loop containing nucleoside triphosphate hydrolases"/>
    <property type="match status" value="1"/>
</dbReference>
<dbReference type="PANTHER" id="PTHR35894">
    <property type="entry name" value="GENERAL SECRETION PATHWAY PROTEIN A-RELATED"/>
    <property type="match status" value="1"/>
</dbReference>
<dbReference type="Gene3D" id="3.40.50.300">
    <property type="entry name" value="P-loop containing nucleotide triphosphate hydrolases"/>
    <property type="match status" value="1"/>
</dbReference>
<dbReference type="AlphaFoldDB" id="A0A6P1YPW6"/>
<dbReference type="InterPro" id="IPR036733">
    <property type="entry name" value="B_transposit_C_sf"/>
</dbReference>
<dbReference type="Proteomes" id="UP000464751">
    <property type="component" value="Chromosome"/>
</dbReference>
<dbReference type="InterPro" id="IPR010982">
    <property type="entry name" value="Lambda_DNA-bd_dom_sf"/>
</dbReference>
<evidence type="ECO:0000259" key="1">
    <source>
        <dbReference type="Pfam" id="PF09077"/>
    </source>
</evidence>